<dbReference type="STRING" id="361041.VW35_02455"/>
<keyword evidence="2" id="KW-1185">Reference proteome</keyword>
<dbReference type="EMBL" id="LAJG01000005">
    <property type="protein sequence ID" value="KKB81048.1"/>
    <property type="molecule type" value="Genomic_DNA"/>
</dbReference>
<comment type="caution">
    <text evidence="1">The sequence shown here is derived from an EMBL/GenBank/DDBJ whole genome shotgun (WGS) entry which is preliminary data.</text>
</comment>
<protein>
    <submittedName>
        <fullName evidence="1">Uncharacterized protein</fullName>
    </submittedName>
</protein>
<dbReference type="AlphaFoldDB" id="A0A0F5LFE0"/>
<organism evidence="1 2">
    <name type="scientific">Devosia soli</name>
    <dbReference type="NCBI Taxonomy" id="361041"/>
    <lineage>
        <taxon>Bacteria</taxon>
        <taxon>Pseudomonadati</taxon>
        <taxon>Pseudomonadota</taxon>
        <taxon>Alphaproteobacteria</taxon>
        <taxon>Hyphomicrobiales</taxon>
        <taxon>Devosiaceae</taxon>
        <taxon>Devosia</taxon>
    </lineage>
</organism>
<sequence>MRQLADAPYGKAAEVLRLHDPLFGKKEGDKIKWRVEVETEARMVATTIVEAASKEEAEAIVSKRDANSFDWDCYDANDFNVESVEPA</sequence>
<dbReference type="Proteomes" id="UP000033514">
    <property type="component" value="Unassembled WGS sequence"/>
</dbReference>
<name>A0A0F5LFE0_9HYPH</name>
<accession>A0A0F5LFE0</accession>
<evidence type="ECO:0000313" key="2">
    <source>
        <dbReference type="Proteomes" id="UP000033514"/>
    </source>
</evidence>
<gene>
    <name evidence="1" type="ORF">VW35_02455</name>
</gene>
<evidence type="ECO:0000313" key="1">
    <source>
        <dbReference type="EMBL" id="KKB81048.1"/>
    </source>
</evidence>
<reference evidence="1 2" key="1">
    <citation type="submission" date="2015-03" db="EMBL/GenBank/DDBJ databases">
        <authorList>
            <person name="Hassan Y.I."/>
            <person name="Lepp D."/>
            <person name="Zhou T."/>
        </authorList>
    </citation>
    <scope>NUCLEOTIDE SEQUENCE [LARGE SCALE GENOMIC DNA]</scope>
    <source>
        <strain evidence="1 2">GH2-10</strain>
    </source>
</reference>
<proteinExistence type="predicted"/>
<dbReference type="PATRIC" id="fig|361041.3.peg.3879"/>